<feature type="compositionally biased region" description="Low complexity" evidence="8">
    <location>
        <begin position="12"/>
        <end position="54"/>
    </location>
</feature>
<dbReference type="Gene3D" id="3.30.160.60">
    <property type="entry name" value="Classic Zinc Finger"/>
    <property type="match status" value="6"/>
</dbReference>
<dbReference type="SUPFAM" id="SSF57667">
    <property type="entry name" value="beta-beta-alpha zinc fingers"/>
    <property type="match status" value="5"/>
</dbReference>
<protein>
    <recommendedName>
        <fullName evidence="9">C2H2-type domain-containing protein</fullName>
    </recommendedName>
</protein>
<evidence type="ECO:0000256" key="8">
    <source>
        <dbReference type="SAM" id="MobiDB-lite"/>
    </source>
</evidence>
<evidence type="ECO:0000256" key="1">
    <source>
        <dbReference type="ARBA" id="ARBA00004123"/>
    </source>
</evidence>
<keyword evidence="2" id="KW-0479">Metal-binding</keyword>
<feature type="domain" description="C2H2-type" evidence="9">
    <location>
        <begin position="387"/>
        <end position="414"/>
    </location>
</feature>
<feature type="domain" description="C2H2-type" evidence="9">
    <location>
        <begin position="272"/>
        <end position="299"/>
    </location>
</feature>
<keyword evidence="5" id="KW-0862">Zinc</keyword>
<keyword evidence="6" id="KW-0539">Nucleus</keyword>
<feature type="domain" description="C2H2-type" evidence="9">
    <location>
        <begin position="415"/>
        <end position="437"/>
    </location>
</feature>
<dbReference type="PANTHER" id="PTHR24394">
    <property type="entry name" value="ZINC FINGER PROTEIN"/>
    <property type="match status" value="1"/>
</dbReference>
<dbReference type="Proteomes" id="UP000827092">
    <property type="component" value="Unassembled WGS sequence"/>
</dbReference>
<feature type="domain" description="C2H2-type" evidence="9">
    <location>
        <begin position="218"/>
        <end position="245"/>
    </location>
</feature>
<gene>
    <name evidence="10" type="ORF">JTE90_015083</name>
</gene>
<organism evidence="10 11">
    <name type="scientific">Oedothorax gibbosus</name>
    <dbReference type="NCBI Taxonomy" id="931172"/>
    <lineage>
        <taxon>Eukaryota</taxon>
        <taxon>Metazoa</taxon>
        <taxon>Ecdysozoa</taxon>
        <taxon>Arthropoda</taxon>
        <taxon>Chelicerata</taxon>
        <taxon>Arachnida</taxon>
        <taxon>Araneae</taxon>
        <taxon>Araneomorphae</taxon>
        <taxon>Entelegynae</taxon>
        <taxon>Araneoidea</taxon>
        <taxon>Linyphiidae</taxon>
        <taxon>Erigoninae</taxon>
        <taxon>Oedothorax</taxon>
    </lineage>
</organism>
<dbReference type="Pfam" id="PF12874">
    <property type="entry name" value="zf-met"/>
    <property type="match status" value="1"/>
</dbReference>
<name>A0AAV6VRJ6_9ARAC</name>
<feature type="domain" description="C2H2-type" evidence="9">
    <location>
        <begin position="331"/>
        <end position="358"/>
    </location>
</feature>
<dbReference type="SMART" id="SM00355">
    <property type="entry name" value="ZnF_C2H2"/>
    <property type="match status" value="10"/>
</dbReference>
<evidence type="ECO:0000256" key="3">
    <source>
        <dbReference type="ARBA" id="ARBA00022737"/>
    </source>
</evidence>
<dbReference type="Pfam" id="PF13912">
    <property type="entry name" value="zf-C2H2_6"/>
    <property type="match status" value="1"/>
</dbReference>
<evidence type="ECO:0000313" key="11">
    <source>
        <dbReference type="Proteomes" id="UP000827092"/>
    </source>
</evidence>
<feature type="domain" description="C2H2-type" evidence="9">
    <location>
        <begin position="244"/>
        <end position="271"/>
    </location>
</feature>
<reference evidence="10 11" key="1">
    <citation type="journal article" date="2022" name="Nat. Ecol. Evol.">
        <title>A masculinizing supergene underlies an exaggerated male reproductive morph in a spider.</title>
        <authorList>
            <person name="Hendrickx F."/>
            <person name="De Corte Z."/>
            <person name="Sonet G."/>
            <person name="Van Belleghem S.M."/>
            <person name="Kostlbacher S."/>
            <person name="Vangestel C."/>
        </authorList>
    </citation>
    <scope>NUCLEOTIDE SEQUENCE [LARGE SCALE GENOMIC DNA]</scope>
    <source>
        <strain evidence="10">W744_W776</strain>
    </source>
</reference>
<keyword evidence="3" id="KW-0677">Repeat</keyword>
<evidence type="ECO:0000259" key="9">
    <source>
        <dbReference type="PROSITE" id="PS50157"/>
    </source>
</evidence>
<keyword evidence="11" id="KW-1185">Reference proteome</keyword>
<dbReference type="Pfam" id="PF00096">
    <property type="entry name" value="zf-C2H2"/>
    <property type="match status" value="6"/>
</dbReference>
<dbReference type="PANTHER" id="PTHR24394:SF29">
    <property type="entry name" value="MYONEURIN"/>
    <property type="match status" value="1"/>
</dbReference>
<dbReference type="PROSITE" id="PS00028">
    <property type="entry name" value="ZINC_FINGER_C2H2_1"/>
    <property type="match status" value="10"/>
</dbReference>
<dbReference type="InterPro" id="IPR036236">
    <property type="entry name" value="Znf_C2H2_sf"/>
</dbReference>
<dbReference type="PROSITE" id="PS50157">
    <property type="entry name" value="ZINC_FINGER_C2H2_2"/>
    <property type="match status" value="8"/>
</dbReference>
<evidence type="ECO:0000256" key="5">
    <source>
        <dbReference type="ARBA" id="ARBA00022833"/>
    </source>
</evidence>
<sequence length="446" mass="50887">MASLQMNSENPTLMDSSSSLTESDFDSSSSDFDSTSSLFSSSLFSDSQSHSYDFSSEEDTVRSETEKVPSLPKTNFSTPVPHVKAITRTLTNSSENNNKKTKLALKITLNKTDSSKSVSRFLDGQNSVDCKSPINIDLLQLKDDATNSSCDICGEIFETQAILDVHKLSHLITETYTCEVCQYTCKNREDYMLHFKTHDRIGNISENTSSSKRNQTTFPCEICGKMFRLASSLKRHLENHTTAYTCNICNSTFPTELLCHQHKLKHAKHKSHVCQVCGKGFQRPHQLTIHMQVHSQDCKKFKCNECNTMYSYKTSLSRHMLKYHSSNTEKFKCDICGELFKTKKMLNGHAILHTAKKLIQCTDCNQTFKYRSSYHRHRVIHKSSKPFRCSNCGQVFKTESLLKIHKIQHVANDEFVCTMCDKSFAVQSFLDQHMLIHEESVYNVID</sequence>
<feature type="domain" description="C2H2-type" evidence="9">
    <location>
        <begin position="301"/>
        <end position="329"/>
    </location>
</feature>
<feature type="region of interest" description="Disordered" evidence="8">
    <location>
        <begin position="1"/>
        <end position="79"/>
    </location>
</feature>
<accession>A0AAV6VRJ6</accession>
<dbReference type="FunFam" id="3.30.160.60:FF:000145">
    <property type="entry name" value="Zinc finger protein 574"/>
    <property type="match status" value="2"/>
</dbReference>
<comment type="subcellular location">
    <subcellularLocation>
        <location evidence="1">Nucleus</location>
    </subcellularLocation>
</comment>
<dbReference type="GO" id="GO:0008270">
    <property type="term" value="F:zinc ion binding"/>
    <property type="evidence" value="ECO:0007669"/>
    <property type="project" value="UniProtKB-KW"/>
</dbReference>
<evidence type="ECO:0000256" key="2">
    <source>
        <dbReference type="ARBA" id="ARBA00022723"/>
    </source>
</evidence>
<proteinExistence type="predicted"/>
<comment type="caution">
    <text evidence="10">The sequence shown here is derived from an EMBL/GenBank/DDBJ whole genome shotgun (WGS) entry which is preliminary data.</text>
</comment>
<dbReference type="GO" id="GO:0005634">
    <property type="term" value="C:nucleus"/>
    <property type="evidence" value="ECO:0007669"/>
    <property type="project" value="UniProtKB-SubCell"/>
</dbReference>
<dbReference type="AlphaFoldDB" id="A0AAV6VRJ6"/>
<evidence type="ECO:0000256" key="7">
    <source>
        <dbReference type="PROSITE-ProRule" id="PRU00042"/>
    </source>
</evidence>
<feature type="compositionally biased region" description="Polar residues" evidence="8">
    <location>
        <begin position="1"/>
        <end position="11"/>
    </location>
</feature>
<evidence type="ECO:0000256" key="6">
    <source>
        <dbReference type="ARBA" id="ARBA00023242"/>
    </source>
</evidence>
<dbReference type="EMBL" id="JAFNEN010000034">
    <property type="protein sequence ID" value="KAG8198868.1"/>
    <property type="molecule type" value="Genomic_DNA"/>
</dbReference>
<evidence type="ECO:0000256" key="4">
    <source>
        <dbReference type="ARBA" id="ARBA00022771"/>
    </source>
</evidence>
<dbReference type="GO" id="GO:0000981">
    <property type="term" value="F:DNA-binding transcription factor activity, RNA polymerase II-specific"/>
    <property type="evidence" value="ECO:0007669"/>
    <property type="project" value="TreeGrafter"/>
</dbReference>
<feature type="domain" description="C2H2-type" evidence="9">
    <location>
        <begin position="359"/>
        <end position="386"/>
    </location>
</feature>
<dbReference type="InterPro" id="IPR013087">
    <property type="entry name" value="Znf_C2H2_type"/>
</dbReference>
<evidence type="ECO:0000313" key="10">
    <source>
        <dbReference type="EMBL" id="KAG8198868.1"/>
    </source>
</evidence>
<keyword evidence="4 7" id="KW-0863">Zinc-finger</keyword>